<feature type="region of interest" description="Disordered" evidence="1">
    <location>
        <begin position="66"/>
        <end position="88"/>
    </location>
</feature>
<organism evidence="3 4">
    <name type="scientific">[Candida] railenensis</name>
    <dbReference type="NCBI Taxonomy" id="45579"/>
    <lineage>
        <taxon>Eukaryota</taxon>
        <taxon>Fungi</taxon>
        <taxon>Dikarya</taxon>
        <taxon>Ascomycota</taxon>
        <taxon>Saccharomycotina</taxon>
        <taxon>Pichiomycetes</taxon>
        <taxon>Debaryomycetaceae</taxon>
        <taxon>Kurtzmaniella</taxon>
    </lineage>
</organism>
<keyword evidence="4" id="KW-1185">Reference proteome</keyword>
<feature type="transmembrane region" description="Helical" evidence="2">
    <location>
        <begin position="6"/>
        <end position="26"/>
    </location>
</feature>
<feature type="compositionally biased region" description="Basic and acidic residues" evidence="1">
    <location>
        <begin position="75"/>
        <end position="88"/>
    </location>
</feature>
<dbReference type="EMBL" id="CAKXYY010000009">
    <property type="protein sequence ID" value="CAH2353143.1"/>
    <property type="molecule type" value="Genomic_DNA"/>
</dbReference>
<proteinExistence type="predicted"/>
<name>A0A9P0QQL8_9ASCO</name>
<keyword evidence="2" id="KW-1133">Transmembrane helix</keyword>
<evidence type="ECO:0000256" key="2">
    <source>
        <dbReference type="SAM" id="Phobius"/>
    </source>
</evidence>
<keyword evidence="2" id="KW-0472">Membrane</keyword>
<dbReference type="OrthoDB" id="4080273at2759"/>
<dbReference type="AlphaFoldDB" id="A0A9P0QQL8"/>
<keyword evidence="2" id="KW-0812">Transmembrane</keyword>
<evidence type="ECO:0000256" key="1">
    <source>
        <dbReference type="SAM" id="MobiDB-lite"/>
    </source>
</evidence>
<dbReference type="Proteomes" id="UP000837801">
    <property type="component" value="Unassembled WGS sequence"/>
</dbReference>
<comment type="caution">
    <text evidence="3">The sequence shown here is derived from an EMBL/GenBank/DDBJ whole genome shotgun (WGS) entry which is preliminary data.</text>
</comment>
<evidence type="ECO:0000313" key="4">
    <source>
        <dbReference type="Proteomes" id="UP000837801"/>
    </source>
</evidence>
<gene>
    <name evidence="3" type="ORF">CLIB1423_09S03730</name>
</gene>
<evidence type="ECO:0000313" key="3">
    <source>
        <dbReference type="EMBL" id="CAH2353143.1"/>
    </source>
</evidence>
<protein>
    <submittedName>
        <fullName evidence="3">Uncharacterized protein</fullName>
    </submittedName>
</protein>
<accession>A0A9P0QQL8</accession>
<sequence length="88" mass="10051">MSSPGAKAITVVFVGIVSWYGALKFWQPIVIEQLKKDGNLKEGIFVPEDDQPKSWQDLKDKVNIALHPPNTDPKLTQEFEKQKRETEK</sequence>
<reference evidence="3" key="1">
    <citation type="submission" date="2022-03" db="EMBL/GenBank/DDBJ databases">
        <authorList>
            <person name="Legras J.-L."/>
            <person name="Devillers H."/>
            <person name="Grondin C."/>
        </authorList>
    </citation>
    <scope>NUCLEOTIDE SEQUENCE</scope>
    <source>
        <strain evidence="3">CLIB 1423</strain>
    </source>
</reference>